<evidence type="ECO:0000256" key="6">
    <source>
        <dbReference type="ARBA" id="ARBA00022989"/>
    </source>
</evidence>
<proteinExistence type="inferred from homology"/>
<dbReference type="Pfam" id="PF00528">
    <property type="entry name" value="BPD_transp_1"/>
    <property type="match status" value="1"/>
</dbReference>
<dbReference type="GO" id="GO:0006865">
    <property type="term" value="P:amino acid transport"/>
    <property type="evidence" value="ECO:0007669"/>
    <property type="project" value="UniProtKB-KW"/>
</dbReference>
<evidence type="ECO:0000256" key="5">
    <source>
        <dbReference type="ARBA" id="ARBA00022970"/>
    </source>
</evidence>
<evidence type="ECO:0000256" key="1">
    <source>
        <dbReference type="ARBA" id="ARBA00004651"/>
    </source>
</evidence>
<comment type="similarity">
    <text evidence="8">Belongs to the binding-protein-dependent transport system permease family.</text>
</comment>
<dbReference type="AlphaFoldDB" id="A0A0A7HFX7"/>
<dbReference type="InterPro" id="IPR010065">
    <property type="entry name" value="AA_ABC_transptr_permease_3TM"/>
</dbReference>
<keyword evidence="6 8" id="KW-1133">Transmembrane helix</keyword>
<dbReference type="RefSeq" id="WP_017751411.1">
    <property type="nucleotide sequence ID" value="NZ_CP180725.1"/>
</dbReference>
<dbReference type="NCBIfam" id="TIGR01726">
    <property type="entry name" value="HEQRo_perm_3TM"/>
    <property type="match status" value="1"/>
</dbReference>
<feature type="transmembrane region" description="Helical" evidence="8">
    <location>
        <begin position="93"/>
        <end position="113"/>
    </location>
</feature>
<dbReference type="EMBL" id="KM108100">
    <property type="protein sequence ID" value="AIZ03754.1"/>
    <property type="molecule type" value="Genomic_DNA"/>
</dbReference>
<evidence type="ECO:0000313" key="10">
    <source>
        <dbReference type="EMBL" id="AIZ03754.1"/>
    </source>
</evidence>
<keyword evidence="7 8" id="KW-0472">Membrane</keyword>
<dbReference type="PANTHER" id="PTHR30614:SF0">
    <property type="entry name" value="L-CYSTINE TRANSPORT SYSTEM PERMEASE PROTEIN TCYL"/>
    <property type="match status" value="1"/>
</dbReference>
<feature type="transmembrane region" description="Helical" evidence="8">
    <location>
        <begin position="63"/>
        <end position="81"/>
    </location>
</feature>
<protein>
    <recommendedName>
        <fullName evidence="9">ABC transmembrane type-1 domain-containing protein</fullName>
    </recommendedName>
</protein>
<keyword evidence="4 8" id="KW-0812">Transmembrane</keyword>
<dbReference type="GO" id="GO:0022857">
    <property type="term" value="F:transmembrane transporter activity"/>
    <property type="evidence" value="ECO:0007669"/>
    <property type="project" value="InterPro"/>
</dbReference>
<evidence type="ECO:0000256" key="4">
    <source>
        <dbReference type="ARBA" id="ARBA00022692"/>
    </source>
</evidence>
<comment type="subcellular location">
    <subcellularLocation>
        <location evidence="1 8">Cell membrane</location>
        <topology evidence="1 8">Multi-pass membrane protein</topology>
    </subcellularLocation>
</comment>
<keyword evidence="2 8" id="KW-0813">Transport</keyword>
<dbReference type="CDD" id="cd06261">
    <property type="entry name" value="TM_PBP2"/>
    <property type="match status" value="1"/>
</dbReference>
<evidence type="ECO:0000256" key="8">
    <source>
        <dbReference type="RuleBase" id="RU363032"/>
    </source>
</evidence>
<keyword evidence="5" id="KW-0029">Amino-acid transport</keyword>
<dbReference type="PANTHER" id="PTHR30614">
    <property type="entry name" value="MEMBRANE COMPONENT OF AMINO ACID ABC TRANSPORTER"/>
    <property type="match status" value="1"/>
</dbReference>
<dbReference type="SUPFAM" id="SSF161098">
    <property type="entry name" value="MetI-like"/>
    <property type="match status" value="1"/>
</dbReference>
<organism evidence="10">
    <name type="scientific">Clostridium tyrobutyricum</name>
    <dbReference type="NCBI Taxonomy" id="1519"/>
    <lineage>
        <taxon>Bacteria</taxon>
        <taxon>Bacillati</taxon>
        <taxon>Bacillota</taxon>
        <taxon>Clostridia</taxon>
        <taxon>Eubacteriales</taxon>
        <taxon>Clostridiaceae</taxon>
        <taxon>Clostridium</taxon>
    </lineage>
</organism>
<reference evidence="10" key="1">
    <citation type="submission" date="2014-07" db="EMBL/GenBank/DDBJ databases">
        <title>Clostridium tyrobutyricum BAS7.</title>
        <authorList>
            <person name="Kim S."/>
            <person name="Choi O."/>
            <person name="Woo H.M."/>
            <person name="Sang B.-I."/>
            <person name="Um Y."/>
        </authorList>
    </citation>
    <scope>NUCLEOTIDE SEQUENCE</scope>
    <source>
        <strain evidence="10">BAS7</strain>
    </source>
</reference>
<sequence length="240" mass="26605">MKQIEFMIDKLPTILSALPVTLKILGFSVGIAFVLGMILTYAKVCENKIIRTIASIYISFMRGTPMIVQLLLAFIGIPLILSNLQINTSNWNNILYAIIAFSMNEAAFFAEIFRSAYLDIDKGQIEAGKSIGMTKFQIFRRIIFPQSAAKALPNTTNMIIELMKNTSLGIAIGVADVMGMAKQISYNNYGIGQTETFIAAGIIYWIMGSIMFAISHNVTLRLNRCNDSSLIIEKASYTTQ</sequence>
<evidence type="ECO:0000259" key="9">
    <source>
        <dbReference type="PROSITE" id="PS50928"/>
    </source>
</evidence>
<dbReference type="InterPro" id="IPR035906">
    <property type="entry name" value="MetI-like_sf"/>
</dbReference>
<gene>
    <name evidence="10" type="primary">hisM</name>
    <name evidence="10" type="ORF">CTB_25800</name>
</gene>
<dbReference type="InterPro" id="IPR000515">
    <property type="entry name" value="MetI-like"/>
</dbReference>
<keyword evidence="3" id="KW-1003">Cell membrane</keyword>
<name>A0A0A7HFX7_CLOTY</name>
<dbReference type="Gene3D" id="1.10.3720.10">
    <property type="entry name" value="MetI-like"/>
    <property type="match status" value="1"/>
</dbReference>
<evidence type="ECO:0000256" key="2">
    <source>
        <dbReference type="ARBA" id="ARBA00022448"/>
    </source>
</evidence>
<dbReference type="GO" id="GO:0043190">
    <property type="term" value="C:ATP-binding cassette (ABC) transporter complex"/>
    <property type="evidence" value="ECO:0007669"/>
    <property type="project" value="InterPro"/>
</dbReference>
<dbReference type="InterPro" id="IPR043429">
    <property type="entry name" value="ArtM/GltK/GlnP/TcyL/YhdX-like"/>
</dbReference>
<feature type="transmembrane region" description="Helical" evidence="8">
    <location>
        <begin position="196"/>
        <end position="214"/>
    </location>
</feature>
<evidence type="ECO:0000256" key="7">
    <source>
        <dbReference type="ARBA" id="ARBA00023136"/>
    </source>
</evidence>
<feature type="transmembrane region" description="Helical" evidence="8">
    <location>
        <begin position="20"/>
        <end position="42"/>
    </location>
</feature>
<feature type="domain" description="ABC transmembrane type-1" evidence="9">
    <location>
        <begin position="18"/>
        <end position="215"/>
    </location>
</feature>
<accession>A0A0A7HFX7</accession>
<dbReference type="PROSITE" id="PS50928">
    <property type="entry name" value="ABC_TM1"/>
    <property type="match status" value="1"/>
</dbReference>
<evidence type="ECO:0000256" key="3">
    <source>
        <dbReference type="ARBA" id="ARBA00022475"/>
    </source>
</evidence>